<feature type="repeat" description="TPR" evidence="1">
    <location>
        <begin position="323"/>
        <end position="356"/>
    </location>
</feature>
<proteinExistence type="predicted"/>
<feature type="region of interest" description="Disordered" evidence="3">
    <location>
        <begin position="1106"/>
        <end position="1200"/>
    </location>
</feature>
<gene>
    <name evidence="4" type="ORF">KL86DYS2_20113</name>
</gene>
<dbReference type="EMBL" id="FLUL01000002">
    <property type="protein sequence ID" value="SBW10523.1"/>
    <property type="molecule type" value="Genomic_DNA"/>
</dbReference>
<dbReference type="InterPro" id="IPR019734">
    <property type="entry name" value="TPR_rpt"/>
</dbReference>
<organism evidence="4">
    <name type="scientific">uncultured Dysgonomonas sp</name>
    <dbReference type="NCBI Taxonomy" id="206096"/>
    <lineage>
        <taxon>Bacteria</taxon>
        <taxon>Pseudomonadati</taxon>
        <taxon>Bacteroidota</taxon>
        <taxon>Bacteroidia</taxon>
        <taxon>Bacteroidales</taxon>
        <taxon>Dysgonomonadaceae</taxon>
        <taxon>Dysgonomonas</taxon>
        <taxon>environmental samples</taxon>
    </lineage>
</organism>
<dbReference type="Pfam" id="PF13174">
    <property type="entry name" value="TPR_6"/>
    <property type="match status" value="1"/>
</dbReference>
<dbReference type="RefSeq" id="WP_296952729.1">
    <property type="nucleotide sequence ID" value="NZ_LT599021.1"/>
</dbReference>
<protein>
    <recommendedName>
        <fullName evidence="5">Tetratricopeptide repeat protein</fullName>
    </recommendedName>
</protein>
<evidence type="ECO:0008006" key="5">
    <source>
        <dbReference type="Google" id="ProtNLM"/>
    </source>
</evidence>
<keyword evidence="1" id="KW-0802">TPR repeat</keyword>
<evidence type="ECO:0000256" key="3">
    <source>
        <dbReference type="SAM" id="MobiDB-lite"/>
    </source>
</evidence>
<dbReference type="PROSITE" id="PS50005">
    <property type="entry name" value="TPR"/>
    <property type="match status" value="1"/>
</dbReference>
<dbReference type="SUPFAM" id="SSF48452">
    <property type="entry name" value="TPR-like"/>
    <property type="match status" value="2"/>
</dbReference>
<evidence type="ECO:0000256" key="2">
    <source>
        <dbReference type="SAM" id="Coils"/>
    </source>
</evidence>
<name>A0A212KFP4_9BACT</name>
<dbReference type="Pfam" id="PF13432">
    <property type="entry name" value="TPR_16"/>
    <property type="match status" value="1"/>
</dbReference>
<evidence type="ECO:0000313" key="4">
    <source>
        <dbReference type="EMBL" id="SBW10523.1"/>
    </source>
</evidence>
<dbReference type="InterPro" id="IPR011990">
    <property type="entry name" value="TPR-like_helical_dom_sf"/>
</dbReference>
<evidence type="ECO:0000256" key="1">
    <source>
        <dbReference type="PROSITE-ProRule" id="PRU00339"/>
    </source>
</evidence>
<dbReference type="AlphaFoldDB" id="A0A212KFP4"/>
<dbReference type="Pfam" id="PF13181">
    <property type="entry name" value="TPR_8"/>
    <property type="match status" value="1"/>
</dbReference>
<dbReference type="SMART" id="SM00028">
    <property type="entry name" value="TPR"/>
    <property type="match status" value="6"/>
</dbReference>
<dbReference type="Gene3D" id="1.25.40.10">
    <property type="entry name" value="Tetratricopeptide repeat domain"/>
    <property type="match status" value="4"/>
</dbReference>
<feature type="compositionally biased region" description="Basic and acidic residues" evidence="3">
    <location>
        <begin position="1106"/>
        <end position="1192"/>
    </location>
</feature>
<feature type="coiled-coil region" evidence="2">
    <location>
        <begin position="439"/>
        <end position="468"/>
    </location>
</feature>
<reference evidence="4" key="1">
    <citation type="submission" date="2016-04" db="EMBL/GenBank/DDBJ databases">
        <authorList>
            <person name="Evans L.H."/>
            <person name="Alamgir A."/>
            <person name="Owens N."/>
            <person name="Weber N.D."/>
            <person name="Virtaneva K."/>
            <person name="Barbian K."/>
            <person name="Babar A."/>
            <person name="Rosenke K."/>
        </authorList>
    </citation>
    <scope>NUCLEOTIDE SEQUENCE</scope>
    <source>
        <strain evidence="4">86-2</strain>
    </source>
</reference>
<accession>A0A212KFP4</accession>
<keyword evidence="2" id="KW-0175">Coiled coil</keyword>
<sequence length="1200" mass="138884">MSQNNLVRTLYIGFGVLFILLITSSCSNKKNTALTRFYHSVNTRYNIHYNADIAYKEALEAKEKGREDNLSQLVYIFPKSTDSLGASSGNFTTTIDKTTKAIKLHSITAKPKRDPDRRNDAEYQAWLRQKEYTPFMDQVWLLLAKAEFQDGNYLQAVSTFLYITKIYSTNPEIVAECQLWIARAYTEMGWMYEAGDILHKIEIAGGVSEKHKGFYALVKANYLVYNNEYDAAIPQLEIAIKSEKNKHQKTRMKYLLGQLYAQLGDKAKADKAFASVKGMSTPYKYTFNAQLRQIELDDSPAKTKALSILSGMSKKSRNKEYLDQIYTTLGDIYLEKTDTLKAIESYKKGVKESTRNGYDKAIAQIKLGDLYFLKRKFVLAQPCYSEALPQLNKSHHDYPKVALRSSVLDELVVHVKVVEEQDSLQYIAQLPEEERLHIIKDKIEHLKKEEAKRQKEEDTQRRIEERQERISSWDDINEQLFDQSNKTPVAPPVITQQGAATFYFYNEQAVNQGKIAFQQQWGNRKLEDDWRRRNKRSTGIFDEVDAAQETDSLNTEVHRIKELQAQNEELNKPKNAVDDVYSVEYYLQQLPLTPEAITESNVLIEDALYKMGLIYKDKLQDMDLAIDAFNTNIHRFPNTPNLEEIYYQLFLIYMRLGDNNMMATYRSKLMNEFASGKYAGPVSQPDYEWNFRNMASLQDSLYNEAYKAYQHADVETVRRNYTAMNTKYPFTDLMPNFTLLNALTYAQERDAGNLEANLTDLVKKYPKSDITPLAGEILERLKSGKILLSDGSPVTGFDWSKAYQGADSLLASKGKTLQYSDTLDVPYVLMLMFKPKTIDRNELLYQVADYNFTNYVIQTFDLSFDTDPPYEVLQMKGFNSFAAIRSYLSKAYSKEGLIQHLDTAILVVPISTDNYINVLPRLGLEQYMAYFREHYSEQFPQLIASWSGDKYMESTQPIEIAVAVEAKEESKAKELEELAKEPVIIPQTPVVSGKPVQKQPETKVNDKQITGDDLLSKDQLQKAEEINEVIDDISNVVSNPVDGIKSLFDRYKNREKLTKEEKQALKEEDKLRKEQEKQEKAIERIRLDSINKVEKARTDSIASVEKALEDSIKSANKQAEEQKRMEEKQKEDAAKAAVKAREDARKQKEADRKQKEREQKERLRQREKERKEKEKVKEQERKQKEREAEERRKQRLKEKR</sequence>